<dbReference type="AlphaFoldDB" id="A0AAQ3TRW9"/>
<feature type="compositionally biased region" description="Low complexity" evidence="1">
    <location>
        <begin position="26"/>
        <end position="44"/>
    </location>
</feature>
<evidence type="ECO:0000313" key="2">
    <source>
        <dbReference type="EMBL" id="WVZ78348.1"/>
    </source>
</evidence>
<feature type="region of interest" description="Disordered" evidence="1">
    <location>
        <begin position="156"/>
        <end position="241"/>
    </location>
</feature>
<organism evidence="2 3">
    <name type="scientific">Paspalum notatum var. saurae</name>
    <dbReference type="NCBI Taxonomy" id="547442"/>
    <lineage>
        <taxon>Eukaryota</taxon>
        <taxon>Viridiplantae</taxon>
        <taxon>Streptophyta</taxon>
        <taxon>Embryophyta</taxon>
        <taxon>Tracheophyta</taxon>
        <taxon>Spermatophyta</taxon>
        <taxon>Magnoliopsida</taxon>
        <taxon>Liliopsida</taxon>
        <taxon>Poales</taxon>
        <taxon>Poaceae</taxon>
        <taxon>PACMAD clade</taxon>
        <taxon>Panicoideae</taxon>
        <taxon>Andropogonodae</taxon>
        <taxon>Paspaleae</taxon>
        <taxon>Paspalinae</taxon>
        <taxon>Paspalum</taxon>
    </lineage>
</organism>
<dbReference type="EMBL" id="CP144750">
    <property type="protein sequence ID" value="WVZ78348.1"/>
    <property type="molecule type" value="Genomic_DNA"/>
</dbReference>
<reference evidence="2 3" key="1">
    <citation type="submission" date="2024-02" db="EMBL/GenBank/DDBJ databases">
        <title>High-quality chromosome-scale genome assembly of Pensacola bahiagrass (Paspalum notatum Flugge var. saurae).</title>
        <authorList>
            <person name="Vega J.M."/>
            <person name="Podio M."/>
            <person name="Orjuela J."/>
            <person name="Siena L.A."/>
            <person name="Pessino S.C."/>
            <person name="Combes M.C."/>
            <person name="Mariac C."/>
            <person name="Albertini E."/>
            <person name="Pupilli F."/>
            <person name="Ortiz J.P.A."/>
            <person name="Leblanc O."/>
        </authorList>
    </citation>
    <scope>NUCLEOTIDE SEQUENCE [LARGE SCALE GENOMIC DNA]</scope>
    <source>
        <strain evidence="2">R1</strain>
        <tissue evidence="2">Leaf</tissue>
    </source>
</reference>
<gene>
    <name evidence="2" type="ORF">U9M48_026077</name>
</gene>
<evidence type="ECO:0000313" key="3">
    <source>
        <dbReference type="Proteomes" id="UP001341281"/>
    </source>
</evidence>
<dbReference type="Proteomes" id="UP001341281">
    <property type="component" value="Chromosome 06"/>
</dbReference>
<protein>
    <submittedName>
        <fullName evidence="2">Uncharacterized protein</fullName>
    </submittedName>
</protein>
<name>A0AAQ3TRW9_PASNO</name>
<proteinExistence type="predicted"/>
<sequence length="241" mass="25587">MAKRAAGRAGEPLRPGSGGAALRPVAAPHGARSPAPAAAAPFSSSRAEAWPRGANCAAPLCRAVASATWESRPVWAPRPSPAAAAPGLGGDARRGVARWGPWFALERAKREWAAHQWQDGKNADKEIYGSVIVHIFPLLGDYPRKEFFLKKVNATTSGARPQRQTSQKRQSSLQHDSPEASSETPDPVTTSKEQMEMPASGNPTHTLKVVSNPVHQAATASTPQDTPRFDGDRAVPAGKRT</sequence>
<keyword evidence="3" id="KW-1185">Reference proteome</keyword>
<evidence type="ECO:0000256" key="1">
    <source>
        <dbReference type="SAM" id="MobiDB-lite"/>
    </source>
</evidence>
<feature type="region of interest" description="Disordered" evidence="1">
    <location>
        <begin position="1"/>
        <end position="44"/>
    </location>
</feature>
<accession>A0AAQ3TRW9</accession>
<feature type="compositionally biased region" description="Polar residues" evidence="1">
    <location>
        <begin position="156"/>
        <end position="192"/>
    </location>
</feature>